<evidence type="ECO:0000313" key="1">
    <source>
        <dbReference type="EMBL" id="QBX98543.1"/>
    </source>
</evidence>
<geneLocation type="mitochondrion" evidence="1"/>
<sequence>MDSNHRHKEFQSFALPTELSEPDFALRACNALPRSPPVGDLGGHGQRNGCFMIDRNAHESLPGMHPPLHASPTRDPRASSWTLLRQGGPWMGEAAALQRSAARAARLLRALEGRTHVLWYSALPEHRALVFACAQHSGQSALWGPWPAGLCTNWLQVSGSLQAYRRGSPWRGTVPSPRLARLHRRWRGWHPRAGRPELVIALHPRGTEVLRREAQAALVPTVGWGVASSASLAAFPWTYPLWGSPEDLPQVHAVARLLAQAAALE</sequence>
<dbReference type="GO" id="GO:0005840">
    <property type="term" value="C:ribosome"/>
    <property type="evidence" value="ECO:0007669"/>
    <property type="project" value="UniProtKB-KW"/>
</dbReference>
<accession>A0A4D6C6N9</accession>
<organism evidence="1">
    <name type="scientific">Picocystis salinarum</name>
    <dbReference type="NCBI Taxonomy" id="88271"/>
    <lineage>
        <taxon>Eukaryota</taxon>
        <taxon>Viridiplantae</taxon>
        <taxon>Chlorophyta</taxon>
        <taxon>Picocystophyceae</taxon>
        <taxon>Picocystales</taxon>
        <taxon>Picocystaceae</taxon>
        <taxon>Picocystis</taxon>
    </lineage>
</organism>
<keyword evidence="1" id="KW-0687">Ribonucleoprotein</keyword>
<reference evidence="1" key="1">
    <citation type="journal article" date="2019" name="Genome Biol. Evol.">
        <title>Tracing the Evolution of the Plastome and Mitogenome in the Chloropicophyceae Uncovered Convergent tRNA Gene Losses and a Variant Plastid Genetic Code.</title>
        <authorList>
            <person name="Turmel M."/>
            <person name="Dos Santos A.L."/>
            <person name="Otis C."/>
            <person name="Sergerie R."/>
            <person name="Lemieux C."/>
        </authorList>
    </citation>
    <scope>NUCLEOTIDE SEQUENCE</scope>
</reference>
<keyword evidence="1" id="KW-0689">Ribosomal protein</keyword>
<dbReference type="SUPFAM" id="SSF52313">
    <property type="entry name" value="Ribosomal protein S2"/>
    <property type="match status" value="1"/>
</dbReference>
<name>A0A4D6C6N9_9CHLO</name>
<dbReference type="InterPro" id="IPR023591">
    <property type="entry name" value="Ribosomal_uS2_flav_dom_sf"/>
</dbReference>
<dbReference type="Gene3D" id="3.40.50.10490">
    <property type="entry name" value="Glucose-6-phosphate isomerase like protein, domain 1"/>
    <property type="match status" value="1"/>
</dbReference>
<proteinExistence type="predicted"/>
<keyword evidence="1" id="KW-0496">Mitochondrion</keyword>
<gene>
    <name evidence="1" type="primary">rps2</name>
</gene>
<dbReference type="AlphaFoldDB" id="A0A4D6C6N9"/>
<dbReference type="EMBL" id="MK086000">
    <property type="protein sequence ID" value="QBX98543.1"/>
    <property type="molecule type" value="Genomic_DNA"/>
</dbReference>
<dbReference type="RefSeq" id="YP_009646648.1">
    <property type="nucleotide sequence ID" value="NC_042491.1"/>
</dbReference>
<dbReference type="GeneID" id="40351448"/>
<protein>
    <submittedName>
        <fullName evidence="1">Ribosomal protein S2</fullName>
    </submittedName>
</protein>